<dbReference type="Proteomes" id="UP000053676">
    <property type="component" value="Unassembled WGS sequence"/>
</dbReference>
<organism evidence="1 2">
    <name type="scientific">Necator americanus</name>
    <name type="common">Human hookworm</name>
    <dbReference type="NCBI Taxonomy" id="51031"/>
    <lineage>
        <taxon>Eukaryota</taxon>
        <taxon>Metazoa</taxon>
        <taxon>Ecdysozoa</taxon>
        <taxon>Nematoda</taxon>
        <taxon>Chromadorea</taxon>
        <taxon>Rhabditida</taxon>
        <taxon>Rhabditina</taxon>
        <taxon>Rhabditomorpha</taxon>
        <taxon>Strongyloidea</taxon>
        <taxon>Ancylostomatidae</taxon>
        <taxon>Bunostominae</taxon>
        <taxon>Necator</taxon>
    </lineage>
</organism>
<name>W2THG1_NECAM</name>
<dbReference type="EMBL" id="KI659040">
    <property type="protein sequence ID" value="ETN80626.1"/>
    <property type="molecule type" value="Genomic_DNA"/>
</dbReference>
<accession>W2THG1</accession>
<evidence type="ECO:0000313" key="2">
    <source>
        <dbReference type="Proteomes" id="UP000053676"/>
    </source>
</evidence>
<dbReference type="KEGG" id="nai:NECAME_02374"/>
<evidence type="ECO:0000313" key="1">
    <source>
        <dbReference type="EMBL" id="ETN80626.1"/>
    </source>
</evidence>
<sequence length="62" mass="6902">MEQKPRRWSFGGSETLSLPRAAVKETFLVDVPSRKPAGVAKRTQLVVVLGPRSPKSEQRVNK</sequence>
<gene>
    <name evidence="1" type="ORF">NECAME_02374</name>
</gene>
<proteinExistence type="predicted"/>
<dbReference type="AlphaFoldDB" id="W2THG1"/>
<reference evidence="2" key="1">
    <citation type="journal article" date="2014" name="Nat. Genet.">
        <title>Genome of the human hookworm Necator americanus.</title>
        <authorList>
            <person name="Tang Y.T."/>
            <person name="Gao X."/>
            <person name="Rosa B.A."/>
            <person name="Abubucker S."/>
            <person name="Hallsworth-Pepin K."/>
            <person name="Martin J."/>
            <person name="Tyagi R."/>
            <person name="Heizer E."/>
            <person name="Zhang X."/>
            <person name="Bhonagiri-Palsikar V."/>
            <person name="Minx P."/>
            <person name="Warren W.C."/>
            <person name="Wang Q."/>
            <person name="Zhan B."/>
            <person name="Hotez P.J."/>
            <person name="Sternberg P.W."/>
            <person name="Dougall A."/>
            <person name="Gaze S.T."/>
            <person name="Mulvenna J."/>
            <person name="Sotillo J."/>
            <person name="Ranganathan S."/>
            <person name="Rabelo E.M."/>
            <person name="Wilson R.K."/>
            <person name="Felgner P.L."/>
            <person name="Bethony J."/>
            <person name="Hawdon J.M."/>
            <person name="Gasser R.B."/>
            <person name="Loukas A."/>
            <person name="Mitreva M."/>
        </authorList>
    </citation>
    <scope>NUCLEOTIDE SEQUENCE [LARGE SCALE GENOMIC DNA]</scope>
</reference>
<keyword evidence="2" id="KW-1185">Reference proteome</keyword>
<protein>
    <submittedName>
        <fullName evidence="1">Uncharacterized protein</fullName>
    </submittedName>
</protein>